<evidence type="ECO:0000313" key="2">
    <source>
        <dbReference type="EMBL" id="KAK6192804.1"/>
    </source>
</evidence>
<organism evidence="2 3">
    <name type="scientific">Patella caerulea</name>
    <name type="common">Rayed Mediterranean limpet</name>
    <dbReference type="NCBI Taxonomy" id="87958"/>
    <lineage>
        <taxon>Eukaryota</taxon>
        <taxon>Metazoa</taxon>
        <taxon>Spiralia</taxon>
        <taxon>Lophotrochozoa</taxon>
        <taxon>Mollusca</taxon>
        <taxon>Gastropoda</taxon>
        <taxon>Patellogastropoda</taxon>
        <taxon>Patelloidea</taxon>
        <taxon>Patellidae</taxon>
        <taxon>Patella</taxon>
    </lineage>
</organism>
<keyword evidence="3" id="KW-1185">Reference proteome</keyword>
<feature type="compositionally biased region" description="Basic and acidic residues" evidence="1">
    <location>
        <begin position="330"/>
        <end position="355"/>
    </location>
</feature>
<sequence length="694" mass="78974">MLCIYISRFDNDVEWRNMNRPIQKVYDISNTSTQLILLNNRCGKYENRLRGQSAKSRSIVLPDPIRHFSTEYPCDRRVHQKCFNEDREMMKSHPKTALAWTNDTQRPAMKFSDDTHVNNRRHMPCQHHDPIDYNFTQPRRRKKRVLSEKVLSKSAAYCPDLTNGENRYLYNISRIYSTKNLQTINKVKYATALDKEERRGLYDQKDIDRYWKYLRSPRQTNLGAGRSSYSIPLSRHGKKSKKKTKRNENIQKGRDNGAPETNDLFDSKDNKHNSDETESKNKDHDQQRDKDTYSDSHRSTSSRSRSRSNSSSRSSSSSSSRSSSSGKPHKKEDKRASDDEERAKGVGDGDKRASDVEDYNPTPDTRANNVSDEDSSRGKNSESHQSKDNDRGEDYDKREGHGRPKSRFGRIMVMTRDNSDDDYDTDSSDSTNSISESNNTRNIDDKVEGSTTNSEQLKDQDRTLQNTEQKPDETTKEENRETSLNGVSEAKEPNAGDQHENISNPGSLDQNNDDTSKTTESKTNQSINTAEAEMQTPPQEQSTNLGESSSVKELSDQNRKSARNINLKSNTKTNDQLKSKKFNRKNSETSSQKSSYSASSKYKTLSSTSSRRSNSSISSTRRTTRGDFKLKKESSVIKGSSSVDGGTKTKNDTGEEVVSKVPFKSVSIDSHLSKRMVDNESFNGPSNDVDKIEY</sequence>
<feature type="compositionally biased region" description="Low complexity" evidence="1">
    <location>
        <begin position="588"/>
        <end position="621"/>
    </location>
</feature>
<feature type="compositionally biased region" description="Basic and acidic residues" evidence="1">
    <location>
        <begin position="469"/>
        <end position="481"/>
    </location>
</feature>
<feature type="compositionally biased region" description="Low complexity" evidence="1">
    <location>
        <begin position="299"/>
        <end position="325"/>
    </location>
</feature>
<feature type="compositionally biased region" description="Polar residues" evidence="1">
    <location>
        <begin position="221"/>
        <end position="231"/>
    </location>
</feature>
<evidence type="ECO:0000256" key="1">
    <source>
        <dbReference type="SAM" id="MobiDB-lite"/>
    </source>
</evidence>
<feature type="compositionally biased region" description="Polar residues" evidence="1">
    <location>
        <begin position="563"/>
        <end position="576"/>
    </location>
</feature>
<dbReference type="EMBL" id="JAZGQO010000002">
    <property type="protein sequence ID" value="KAK6192804.1"/>
    <property type="molecule type" value="Genomic_DNA"/>
</dbReference>
<name>A0AAN8KIF5_PATCE</name>
<feature type="compositionally biased region" description="Basic and acidic residues" evidence="1">
    <location>
        <begin position="624"/>
        <end position="635"/>
    </location>
</feature>
<comment type="caution">
    <text evidence="2">The sequence shown here is derived from an EMBL/GenBank/DDBJ whole genome shotgun (WGS) entry which is preliminary data.</text>
</comment>
<evidence type="ECO:0000313" key="3">
    <source>
        <dbReference type="Proteomes" id="UP001347796"/>
    </source>
</evidence>
<dbReference type="AlphaFoldDB" id="A0AAN8KIF5"/>
<feature type="compositionally biased region" description="Basic and acidic residues" evidence="1">
    <location>
        <begin position="246"/>
        <end position="257"/>
    </location>
</feature>
<feature type="compositionally biased region" description="Polar residues" evidence="1">
    <location>
        <begin position="501"/>
        <end position="510"/>
    </location>
</feature>
<feature type="region of interest" description="Disordered" evidence="1">
    <location>
        <begin position="221"/>
        <end position="694"/>
    </location>
</feature>
<feature type="compositionally biased region" description="Basic and acidic residues" evidence="1">
    <location>
        <begin position="265"/>
        <end position="298"/>
    </location>
</feature>
<feature type="compositionally biased region" description="Basic and acidic residues" evidence="1">
    <location>
        <begin position="489"/>
        <end position="500"/>
    </location>
</feature>
<dbReference type="Proteomes" id="UP001347796">
    <property type="component" value="Unassembled WGS sequence"/>
</dbReference>
<feature type="compositionally biased region" description="Basic and acidic residues" evidence="1">
    <location>
        <begin position="374"/>
        <end position="402"/>
    </location>
</feature>
<proteinExistence type="predicted"/>
<gene>
    <name evidence="2" type="ORF">SNE40_004214</name>
</gene>
<reference evidence="2 3" key="1">
    <citation type="submission" date="2024-01" db="EMBL/GenBank/DDBJ databases">
        <title>The genome of the rayed Mediterranean limpet Patella caerulea (Linnaeus, 1758).</title>
        <authorList>
            <person name="Anh-Thu Weber A."/>
            <person name="Halstead-Nussloch G."/>
        </authorList>
    </citation>
    <scope>NUCLEOTIDE SEQUENCE [LARGE SCALE GENOMIC DNA]</scope>
    <source>
        <strain evidence="2">AATW-2023a</strain>
        <tissue evidence="2">Whole specimen</tissue>
    </source>
</reference>
<feature type="compositionally biased region" description="Basic residues" evidence="1">
    <location>
        <begin position="235"/>
        <end position="245"/>
    </location>
</feature>
<protein>
    <submittedName>
        <fullName evidence="2">Uncharacterized protein</fullName>
    </submittedName>
</protein>
<accession>A0AAN8KIF5</accession>
<feature type="compositionally biased region" description="Low complexity" evidence="1">
    <location>
        <begin position="428"/>
        <end position="440"/>
    </location>
</feature>
<feature type="compositionally biased region" description="Polar residues" evidence="1">
    <location>
        <begin position="536"/>
        <end position="552"/>
    </location>
</feature>